<evidence type="ECO:0000313" key="2">
    <source>
        <dbReference type="EMBL" id="MBJ7608191.1"/>
    </source>
</evidence>
<evidence type="ECO:0000259" key="1">
    <source>
        <dbReference type="Pfam" id="PF12688"/>
    </source>
</evidence>
<sequence length="137" mass="14726">MEQLVAELPADSPAGLFERAASLDSTGHSDLAVPLYRRALEIGLHGQRRRRAVIQMASSLRNVGQASESVDLLTAERDAGSDDLDDAVSAFLALALVDAGREREAVSIALTALSTHMTRYRRSLADYAQEISDQSSA</sequence>
<comment type="caution">
    <text evidence="2">The sequence shown here is derived from an EMBL/GenBank/DDBJ whole genome shotgun (WGS) entry which is preliminary data.</text>
</comment>
<dbReference type="InterPro" id="IPR011990">
    <property type="entry name" value="TPR-like_helical_dom_sf"/>
</dbReference>
<proteinExistence type="predicted"/>
<evidence type="ECO:0000313" key="3">
    <source>
        <dbReference type="Proteomes" id="UP000614410"/>
    </source>
</evidence>
<name>A0A934KGB9_9BACT</name>
<feature type="domain" description="Tetratrico peptide repeat group 5" evidence="1">
    <location>
        <begin position="15"/>
        <end position="130"/>
    </location>
</feature>
<dbReference type="Pfam" id="PF12688">
    <property type="entry name" value="TPR_5"/>
    <property type="match status" value="1"/>
</dbReference>
<organism evidence="2 3">
    <name type="scientific">Candidatus Amunia macphersoniae</name>
    <dbReference type="NCBI Taxonomy" id="3127014"/>
    <lineage>
        <taxon>Bacteria</taxon>
        <taxon>Bacillati</taxon>
        <taxon>Candidatus Dormiibacterota</taxon>
        <taxon>Candidatus Dormibacteria</taxon>
        <taxon>Candidatus Aeolococcales</taxon>
        <taxon>Candidatus Aeolococcaceae</taxon>
        <taxon>Candidatus Amunia</taxon>
    </lineage>
</organism>
<dbReference type="SUPFAM" id="SSF48452">
    <property type="entry name" value="TPR-like"/>
    <property type="match status" value="1"/>
</dbReference>
<gene>
    <name evidence="2" type="ORF">JF887_02010</name>
</gene>
<dbReference type="Proteomes" id="UP000614410">
    <property type="component" value="Unassembled WGS sequence"/>
</dbReference>
<accession>A0A934KGB9</accession>
<reference evidence="2 3" key="1">
    <citation type="submission" date="2020-10" db="EMBL/GenBank/DDBJ databases">
        <title>Ca. Dormibacterota MAGs.</title>
        <authorList>
            <person name="Montgomery K."/>
        </authorList>
    </citation>
    <scope>NUCLEOTIDE SEQUENCE [LARGE SCALE GENOMIC DNA]</scope>
    <source>
        <strain evidence="2">Mitchell_Peninsula_5</strain>
    </source>
</reference>
<protein>
    <submittedName>
        <fullName evidence="2">Tetratricopeptide repeat protein</fullName>
    </submittedName>
</protein>
<dbReference type="EMBL" id="JAEKNN010000008">
    <property type="protein sequence ID" value="MBJ7608191.1"/>
    <property type="molecule type" value="Genomic_DNA"/>
</dbReference>
<dbReference type="AlphaFoldDB" id="A0A934KGB9"/>
<dbReference type="Gene3D" id="1.25.40.10">
    <property type="entry name" value="Tetratricopeptide repeat domain"/>
    <property type="match status" value="1"/>
</dbReference>
<dbReference type="InterPro" id="IPR041656">
    <property type="entry name" value="TPR_5"/>
</dbReference>